<dbReference type="Gene3D" id="1.20.1250.20">
    <property type="entry name" value="MFS general substrate transporter like domains"/>
    <property type="match status" value="2"/>
</dbReference>
<feature type="transmembrane region" description="Helical" evidence="8">
    <location>
        <begin position="341"/>
        <end position="362"/>
    </location>
</feature>
<feature type="compositionally biased region" description="Basic and acidic residues" evidence="7">
    <location>
        <begin position="26"/>
        <end position="36"/>
    </location>
</feature>
<feature type="transmembrane region" description="Helical" evidence="8">
    <location>
        <begin position="1002"/>
        <end position="1023"/>
    </location>
</feature>
<accession>A0A0L0BYA2</accession>
<dbReference type="SUPFAM" id="SSF103473">
    <property type="entry name" value="MFS general substrate transporter"/>
    <property type="match status" value="2"/>
</dbReference>
<comment type="caution">
    <text evidence="10">The sequence shown here is derived from an EMBL/GenBank/DDBJ whole genome shotgun (WGS) entry which is preliminary data.</text>
</comment>
<name>A0A0L0BYA2_LUCCU</name>
<evidence type="ECO:0000256" key="1">
    <source>
        <dbReference type="ARBA" id="ARBA00004141"/>
    </source>
</evidence>
<dbReference type="EMBL" id="JRES01001248">
    <property type="protein sequence ID" value="KNC24259.1"/>
    <property type="molecule type" value="Genomic_DNA"/>
</dbReference>
<feature type="transmembrane region" description="Helical" evidence="8">
    <location>
        <begin position="111"/>
        <end position="128"/>
    </location>
</feature>
<gene>
    <name evidence="10" type="ORF">FF38_13384</name>
</gene>
<feature type="transmembrane region" description="Helical" evidence="8">
    <location>
        <begin position="72"/>
        <end position="99"/>
    </location>
</feature>
<proteinExistence type="inferred from homology"/>
<dbReference type="OMA" id="MALKWIC"/>
<dbReference type="Pfam" id="PF00083">
    <property type="entry name" value="Sugar_tr"/>
    <property type="match status" value="1"/>
</dbReference>
<evidence type="ECO:0000259" key="9">
    <source>
        <dbReference type="PROSITE" id="PS50850"/>
    </source>
</evidence>
<feature type="transmembrane region" description="Helical" evidence="8">
    <location>
        <begin position="859"/>
        <end position="881"/>
    </location>
</feature>
<feature type="transmembrane region" description="Helical" evidence="8">
    <location>
        <begin position="772"/>
        <end position="789"/>
    </location>
</feature>
<comment type="similarity">
    <text evidence="2">Belongs to the major facilitator superfamily.</text>
</comment>
<evidence type="ECO:0000256" key="2">
    <source>
        <dbReference type="ARBA" id="ARBA00008335"/>
    </source>
</evidence>
<feature type="transmembrane region" description="Helical" evidence="8">
    <location>
        <begin position="901"/>
        <end position="920"/>
    </location>
</feature>
<dbReference type="Proteomes" id="UP000037069">
    <property type="component" value="Unassembled WGS sequence"/>
</dbReference>
<dbReference type="PROSITE" id="PS50850">
    <property type="entry name" value="MFS"/>
    <property type="match status" value="2"/>
</dbReference>
<dbReference type="InterPro" id="IPR005828">
    <property type="entry name" value="MFS_sugar_transport-like"/>
</dbReference>
<feature type="transmembrane region" description="Helical" evidence="8">
    <location>
        <begin position="469"/>
        <end position="492"/>
    </location>
</feature>
<feature type="transmembrane region" description="Helical" evidence="8">
    <location>
        <begin position="504"/>
        <end position="523"/>
    </location>
</feature>
<protein>
    <recommendedName>
        <fullName evidence="9">Major facilitator superfamily (MFS) profile domain-containing protein</fullName>
    </recommendedName>
</protein>
<evidence type="ECO:0000256" key="5">
    <source>
        <dbReference type="ARBA" id="ARBA00022989"/>
    </source>
</evidence>
<feature type="transmembrane region" description="Helical" evidence="8">
    <location>
        <begin position="1165"/>
        <end position="1187"/>
    </location>
</feature>
<feature type="transmembrane region" description="Helical" evidence="8">
    <location>
        <begin position="444"/>
        <end position="463"/>
    </location>
</feature>
<feature type="transmembrane region" description="Helical" evidence="8">
    <location>
        <begin position="733"/>
        <end position="760"/>
    </location>
</feature>
<feature type="transmembrane region" description="Helical" evidence="8">
    <location>
        <begin position="416"/>
        <end position="437"/>
    </location>
</feature>
<dbReference type="PANTHER" id="PTHR23511:SF37">
    <property type="entry name" value="MAJOR FACILITATOR SUPERFAMILY (MFS) PROFILE DOMAIN-CONTAINING PROTEIN-RELATED"/>
    <property type="match status" value="1"/>
</dbReference>
<feature type="transmembrane region" description="Helical" evidence="8">
    <location>
        <begin position="529"/>
        <end position="547"/>
    </location>
</feature>
<dbReference type="AlphaFoldDB" id="A0A0L0BYA2"/>
<dbReference type="InterPro" id="IPR011701">
    <property type="entry name" value="MFS"/>
</dbReference>
<feature type="transmembrane region" description="Helical" evidence="8">
    <location>
        <begin position="169"/>
        <end position="186"/>
    </location>
</feature>
<feature type="non-terminal residue" evidence="10">
    <location>
        <position position="1"/>
    </location>
</feature>
<feature type="transmembrane region" description="Helical" evidence="8">
    <location>
        <begin position="140"/>
        <end position="163"/>
    </location>
</feature>
<dbReference type="PANTHER" id="PTHR23511">
    <property type="entry name" value="SYNAPTIC VESICLE GLYCOPROTEIN 2"/>
    <property type="match status" value="1"/>
</dbReference>
<feature type="domain" description="Major facilitator superfamily (MFS) profile" evidence="9">
    <location>
        <begin position="71"/>
        <end position="556"/>
    </location>
</feature>
<evidence type="ECO:0000256" key="6">
    <source>
        <dbReference type="ARBA" id="ARBA00023136"/>
    </source>
</evidence>
<dbReference type="InterPro" id="IPR005829">
    <property type="entry name" value="Sugar_transporter_CS"/>
</dbReference>
<dbReference type="GO" id="GO:0022857">
    <property type="term" value="F:transmembrane transporter activity"/>
    <property type="evidence" value="ECO:0007669"/>
    <property type="project" value="InterPro"/>
</dbReference>
<evidence type="ECO:0000256" key="8">
    <source>
        <dbReference type="SAM" id="Phobius"/>
    </source>
</evidence>
<feature type="transmembrane region" description="Helical" evidence="8">
    <location>
        <begin position="240"/>
        <end position="259"/>
    </location>
</feature>
<dbReference type="Pfam" id="PF07690">
    <property type="entry name" value="MFS_1"/>
    <property type="match status" value="2"/>
</dbReference>
<feature type="transmembrane region" description="Helical" evidence="8">
    <location>
        <begin position="1106"/>
        <end position="1124"/>
    </location>
</feature>
<keyword evidence="6 8" id="KW-0472">Membrane</keyword>
<feature type="transmembrane region" description="Helical" evidence="8">
    <location>
        <begin position="1130"/>
        <end position="1153"/>
    </location>
</feature>
<feature type="transmembrane region" description="Helical" evidence="8">
    <location>
        <begin position="801"/>
        <end position="824"/>
    </location>
</feature>
<evidence type="ECO:0000256" key="7">
    <source>
        <dbReference type="SAM" id="MobiDB-lite"/>
    </source>
</evidence>
<dbReference type="OrthoDB" id="10262656at2759"/>
<comment type="subcellular location">
    <subcellularLocation>
        <location evidence="1">Membrane</location>
        <topology evidence="1">Multi-pass membrane protein</topology>
    </subcellularLocation>
</comment>
<keyword evidence="3" id="KW-0813">Transport</keyword>
<evidence type="ECO:0000256" key="4">
    <source>
        <dbReference type="ARBA" id="ARBA00022692"/>
    </source>
</evidence>
<reference evidence="10 11" key="1">
    <citation type="journal article" date="2015" name="Nat. Commun.">
        <title>Lucilia cuprina genome unlocks parasitic fly biology to underpin future interventions.</title>
        <authorList>
            <person name="Anstead C.A."/>
            <person name="Korhonen P.K."/>
            <person name="Young N.D."/>
            <person name="Hall R.S."/>
            <person name="Jex A.R."/>
            <person name="Murali S.C."/>
            <person name="Hughes D.S."/>
            <person name="Lee S.F."/>
            <person name="Perry T."/>
            <person name="Stroehlein A.J."/>
            <person name="Ansell B.R."/>
            <person name="Breugelmans B."/>
            <person name="Hofmann A."/>
            <person name="Qu J."/>
            <person name="Dugan S."/>
            <person name="Lee S.L."/>
            <person name="Chao H."/>
            <person name="Dinh H."/>
            <person name="Han Y."/>
            <person name="Doddapaneni H.V."/>
            <person name="Worley K.C."/>
            <person name="Muzny D.M."/>
            <person name="Ioannidis P."/>
            <person name="Waterhouse R.M."/>
            <person name="Zdobnov E.M."/>
            <person name="James P.J."/>
            <person name="Bagnall N.H."/>
            <person name="Kotze A.C."/>
            <person name="Gibbs R.A."/>
            <person name="Richards S."/>
            <person name="Batterham P."/>
            <person name="Gasser R.B."/>
        </authorList>
    </citation>
    <scope>NUCLEOTIDE SEQUENCE [LARGE SCALE GENOMIC DNA]</scope>
    <source>
        <strain evidence="10 11">LS</strain>
        <tissue evidence="10">Full body</tissue>
    </source>
</reference>
<dbReference type="InterPro" id="IPR036259">
    <property type="entry name" value="MFS_trans_sf"/>
</dbReference>
<feature type="transmembrane region" description="Helical" evidence="8">
    <location>
        <begin position="198"/>
        <end position="220"/>
    </location>
</feature>
<dbReference type="GO" id="GO:0016020">
    <property type="term" value="C:membrane"/>
    <property type="evidence" value="ECO:0007669"/>
    <property type="project" value="UniProtKB-SubCell"/>
</dbReference>
<dbReference type="InterPro" id="IPR020846">
    <property type="entry name" value="MFS_dom"/>
</dbReference>
<evidence type="ECO:0000313" key="11">
    <source>
        <dbReference type="Proteomes" id="UP000037069"/>
    </source>
</evidence>
<dbReference type="PROSITE" id="PS00217">
    <property type="entry name" value="SUGAR_TRANSPORT_2"/>
    <property type="match status" value="1"/>
</dbReference>
<keyword evidence="4 8" id="KW-0812">Transmembrane</keyword>
<feature type="region of interest" description="Disordered" evidence="7">
    <location>
        <begin position="1"/>
        <end position="42"/>
    </location>
</feature>
<feature type="domain" description="Major facilitator superfamily (MFS) profile" evidence="9">
    <location>
        <begin position="732"/>
        <end position="1208"/>
    </location>
</feature>
<evidence type="ECO:0000256" key="3">
    <source>
        <dbReference type="ARBA" id="ARBA00022448"/>
    </source>
</evidence>
<keyword evidence="5 8" id="KW-1133">Transmembrane helix</keyword>
<feature type="transmembrane region" description="Helical" evidence="8">
    <location>
        <begin position="1081"/>
        <end position="1099"/>
    </location>
</feature>
<evidence type="ECO:0000313" key="10">
    <source>
        <dbReference type="EMBL" id="KNC24259.1"/>
    </source>
</evidence>
<organism evidence="10 11">
    <name type="scientific">Lucilia cuprina</name>
    <name type="common">Green bottle fly</name>
    <name type="synonym">Australian sheep blowfly</name>
    <dbReference type="NCBI Taxonomy" id="7375"/>
    <lineage>
        <taxon>Eukaryota</taxon>
        <taxon>Metazoa</taxon>
        <taxon>Ecdysozoa</taxon>
        <taxon>Arthropoda</taxon>
        <taxon>Hexapoda</taxon>
        <taxon>Insecta</taxon>
        <taxon>Pterygota</taxon>
        <taxon>Neoptera</taxon>
        <taxon>Endopterygota</taxon>
        <taxon>Diptera</taxon>
        <taxon>Brachycera</taxon>
        <taxon>Muscomorpha</taxon>
        <taxon>Oestroidea</taxon>
        <taxon>Calliphoridae</taxon>
        <taxon>Luciliinae</taxon>
        <taxon>Lucilia</taxon>
    </lineage>
</organism>
<keyword evidence="11" id="KW-1185">Reference proteome</keyword>
<feature type="transmembrane region" description="Helical" evidence="8">
    <location>
        <begin position="830"/>
        <end position="847"/>
    </location>
</feature>
<sequence length="1208" mass="131146">NGSNEMQHSGEQHTKIPLTRSTENLRMPDQEEDKRGPTLAGDLPQKLEIGNANDLWDYEEILEILGFGKVQWILLLVSGLLTMTSMSAVLSVGIIGIASQCEFDITQRERGIMMASCVTGVVISTYFWGCMSDVWGRRTVLLWSMFVSNFLQLVIMFVTNIWLYNIINLALGISLGGILGAMYPYLSEFNTARYRAIVINYSTMFVSVTVMFVPAISWLVLSYNWSFEISDSFTFKPWRLIILLSMLPGFIGALVLLPFPESPKLLLAHDKQEEALNALYWISKYNTGKSLEVMLKTSKIYLKTEELADADLLTMGSGFSVITKIWKATVPLFHKPHGTNVTLAVLAFLGIMFCSSGMQVWFPEIVNRSVGGSVWGNSSTLCEILDESYRRDRLNVTDEASDISLVCDDTISPKTYINNMIMGLAFLVGFSIQGMLLRPLGRKNVLIGGILIGALCGILFNIITNTTGILVLLCLCILLPGLGVSVMCGVIVDLVPTHFRGKAVSLGFTLGRIGTIVATNLFAAMLQPYCAGIFSIITCVLFVKYHVYPRTTRRRILPFLRVLRFFCSGVASGSGKEVVGDVSVIGSSVSVVGEVPVVDVVGNPVSVVVGIGGVGGKVGVIISVGISVDVVGGIGSGGQNCVLPMAHNFALKLRVLLSDDFEALTPNFSDDQQSRSASSREGLQQAVVVGGSGDKVVEGGSGDLQQKLEAGAVSNVWDYEEILNILGFGKTQWILLLISGLLTMTSMAAQLSVGIIAISSQCEFDMSQSEKGVMMAACVTGIVLSTYIWGYISDVWGRHTVLIWSTFVTVVLQFITMFVTNIWLFNFINLIMGISLGGISGVLYPYLSEFNTVKYRAVVINYSTMFVSITAIYVPAISWLVLSSDWSFGITETFVFKPWRLIILFSLLPGLIGGLLLLSFPESPKLLLAHEKEREALKALNWISQYNKGSDLVSVLKSSSISLKTEELADADLLTMGRGCSIITNIWKSTVPLFYKPHGLNVTLAVLALFGMMFASNGMQIWFPEIVNRSAGGLQSGESATVCEILNESYGRERLNGTSLEGMTSEICDDTISTKTYIDNIIMGVAFLVGFSIQGTLLNPLGRKNVLIAALAVGAFCGILLHVVTSTTGVLVLFCLYILLPGLSISIMCGAMVDLVPTHLRGKAVSLGLTLGRLGVIVASNLIAGMLEPYCNGLFGIVTCTILGIENN</sequence>